<feature type="domain" description="UspA" evidence="2">
    <location>
        <begin position="2"/>
        <end position="125"/>
    </location>
</feature>
<comment type="caution">
    <text evidence="3">The sequence shown here is derived from an EMBL/GenBank/DDBJ whole genome shotgun (WGS) entry which is preliminary data.</text>
</comment>
<dbReference type="EMBL" id="VYSA01000001">
    <property type="protein sequence ID" value="KAA9111416.1"/>
    <property type="molecule type" value="Genomic_DNA"/>
</dbReference>
<gene>
    <name evidence="3" type="ORF">F6B43_07550</name>
</gene>
<evidence type="ECO:0000259" key="2">
    <source>
        <dbReference type="Pfam" id="PF00582"/>
    </source>
</evidence>
<dbReference type="RefSeq" id="WP_150448185.1">
    <property type="nucleotide sequence ID" value="NZ_VYSA01000001.1"/>
</dbReference>
<evidence type="ECO:0000256" key="1">
    <source>
        <dbReference type="ARBA" id="ARBA00008791"/>
    </source>
</evidence>
<dbReference type="SUPFAM" id="SSF52402">
    <property type="entry name" value="Adenine nucleotide alpha hydrolases-like"/>
    <property type="match status" value="2"/>
</dbReference>
<dbReference type="PRINTS" id="PR01438">
    <property type="entry name" value="UNVRSLSTRESS"/>
</dbReference>
<dbReference type="InterPro" id="IPR006016">
    <property type="entry name" value="UspA"/>
</dbReference>
<dbReference type="Proteomes" id="UP000325827">
    <property type="component" value="Unassembled WGS sequence"/>
</dbReference>
<evidence type="ECO:0000313" key="4">
    <source>
        <dbReference type="Proteomes" id="UP000325827"/>
    </source>
</evidence>
<name>A0A5J5J5L2_9MICO</name>
<dbReference type="AlphaFoldDB" id="A0A5J5J5L2"/>
<dbReference type="Gene3D" id="3.40.50.620">
    <property type="entry name" value="HUPs"/>
    <property type="match status" value="2"/>
</dbReference>
<comment type="similarity">
    <text evidence="1">Belongs to the universal stress protein A family.</text>
</comment>
<organism evidence="3 4">
    <name type="scientific">Microbacterium rhizomatis</name>
    <dbReference type="NCBI Taxonomy" id="1631477"/>
    <lineage>
        <taxon>Bacteria</taxon>
        <taxon>Bacillati</taxon>
        <taxon>Actinomycetota</taxon>
        <taxon>Actinomycetes</taxon>
        <taxon>Micrococcales</taxon>
        <taxon>Microbacteriaceae</taxon>
        <taxon>Microbacterium</taxon>
    </lineage>
</organism>
<dbReference type="CDD" id="cd00293">
    <property type="entry name" value="USP-like"/>
    <property type="match status" value="1"/>
</dbReference>
<protein>
    <recommendedName>
        <fullName evidence="2">UspA domain-containing protein</fullName>
    </recommendedName>
</protein>
<dbReference type="InterPro" id="IPR014729">
    <property type="entry name" value="Rossmann-like_a/b/a_fold"/>
</dbReference>
<dbReference type="PANTHER" id="PTHR46268">
    <property type="entry name" value="STRESS RESPONSE PROTEIN NHAX"/>
    <property type="match status" value="1"/>
</dbReference>
<accession>A0A5J5J5L2</accession>
<evidence type="ECO:0000313" key="3">
    <source>
        <dbReference type="EMBL" id="KAA9111416.1"/>
    </source>
</evidence>
<reference evidence="4" key="1">
    <citation type="submission" date="2019-09" db="EMBL/GenBank/DDBJ databases">
        <title>Mumia zhuanghuii sp. nov. isolated from the intestinal contents of plateau pika (Ochotona curzoniae) in the Qinghai-Tibet plateau of China.</title>
        <authorList>
            <person name="Tian Z."/>
        </authorList>
    </citation>
    <scope>NUCLEOTIDE SEQUENCE [LARGE SCALE GENOMIC DNA]</scope>
    <source>
        <strain evidence="4">JCM 30598</strain>
    </source>
</reference>
<proteinExistence type="inferred from homology"/>
<dbReference type="InterPro" id="IPR006015">
    <property type="entry name" value="Universal_stress_UspA"/>
</dbReference>
<sequence>METIVVGVDGSKPSMVAVDWVAERVAGTTRRVDLVRVDSPLVVAEVIEDIAFAEAEARLRDIAPNTEVESTIVPGRMPEALLRAARDADLLVIGEHRRRPVRAAIHGWLPLRVAAQSEKPVVVVPDDWTAADGTIVVGVDDDDSSDAAIAFAAREADTADAELHLVHAWQMPTPEMSGSVAILASPIEEQARHRVILEDACTSVARTHPRLRIVRTLVRDSPAAAIAGTARDASLVVVGTHHRGVLAGGFFGSVGQSLLVDSATPVCVVPTPPPV</sequence>
<dbReference type="OrthoDB" id="5083414at2"/>
<feature type="domain" description="UspA" evidence="2">
    <location>
        <begin position="134"/>
        <end position="270"/>
    </location>
</feature>
<keyword evidence="4" id="KW-1185">Reference proteome</keyword>
<dbReference type="PANTHER" id="PTHR46268:SF6">
    <property type="entry name" value="UNIVERSAL STRESS PROTEIN UP12"/>
    <property type="match status" value="1"/>
</dbReference>
<dbReference type="Pfam" id="PF00582">
    <property type="entry name" value="Usp"/>
    <property type="match status" value="2"/>
</dbReference>